<evidence type="ECO:0000313" key="3">
    <source>
        <dbReference type="Proteomes" id="UP000037151"/>
    </source>
</evidence>
<keyword evidence="1" id="KW-0732">Signal</keyword>
<feature type="chain" id="PRO_5039163745" description="Secreted protein" evidence="1">
    <location>
        <begin position="24"/>
        <end position="119"/>
    </location>
</feature>
<accession>A0A0L0JXP2</accession>
<dbReference type="PATRIC" id="fig|42234.21.peg.6045"/>
<feature type="signal peptide" evidence="1">
    <location>
        <begin position="1"/>
        <end position="23"/>
    </location>
</feature>
<dbReference type="Proteomes" id="UP000037151">
    <property type="component" value="Unassembled WGS sequence"/>
</dbReference>
<dbReference type="RefSeq" id="WP_050373287.1">
    <property type="nucleotide sequence ID" value="NZ_KQ257829.1"/>
</dbReference>
<protein>
    <recommendedName>
        <fullName evidence="4">Secreted protein</fullName>
    </recommendedName>
</protein>
<reference evidence="3" key="1">
    <citation type="submission" date="2014-07" db="EMBL/GenBank/DDBJ databases">
        <title>Genome sequencing of plant-pathogenic Streptomyces species.</title>
        <authorList>
            <person name="Harrison J."/>
            <person name="Sapp M."/>
            <person name="Thwaites R."/>
            <person name="Studholme D.J."/>
        </authorList>
    </citation>
    <scope>NUCLEOTIDE SEQUENCE [LARGE SCALE GENOMIC DNA]</scope>
    <source>
        <strain evidence="3">NCPPB 4445</strain>
    </source>
</reference>
<sequence length="119" mass="13263">MSRLRRKLTLAALAVASAAGVLAAPATADAATANVQIQICNDRGSALKFFLVGYNDQGDWVDSRFWDVPANGCTTAWNYWWSTNSSVELHYVRPPAGWNWHQVYVPKSKNGRTFTYHQS</sequence>
<evidence type="ECO:0000313" key="2">
    <source>
        <dbReference type="EMBL" id="KND30175.1"/>
    </source>
</evidence>
<proteinExistence type="predicted"/>
<organism evidence="2 3">
    <name type="scientific">Streptomyces acidiscabies</name>
    <dbReference type="NCBI Taxonomy" id="42234"/>
    <lineage>
        <taxon>Bacteria</taxon>
        <taxon>Bacillati</taxon>
        <taxon>Actinomycetota</taxon>
        <taxon>Actinomycetes</taxon>
        <taxon>Kitasatosporales</taxon>
        <taxon>Streptomycetaceae</taxon>
        <taxon>Streptomyces</taxon>
    </lineage>
</organism>
<dbReference type="EMBL" id="JPPY01000168">
    <property type="protein sequence ID" value="KND30175.1"/>
    <property type="molecule type" value="Genomic_DNA"/>
</dbReference>
<evidence type="ECO:0008006" key="4">
    <source>
        <dbReference type="Google" id="ProtNLM"/>
    </source>
</evidence>
<comment type="caution">
    <text evidence="2">The sequence shown here is derived from an EMBL/GenBank/DDBJ whole genome shotgun (WGS) entry which is preliminary data.</text>
</comment>
<gene>
    <name evidence="2" type="ORF">IQ63_29335</name>
</gene>
<dbReference type="OrthoDB" id="4309874at2"/>
<dbReference type="AlphaFoldDB" id="A0A0L0JXP2"/>
<name>A0A0L0JXP2_9ACTN</name>
<evidence type="ECO:0000256" key="1">
    <source>
        <dbReference type="SAM" id="SignalP"/>
    </source>
</evidence>